<dbReference type="AlphaFoldDB" id="A0AA40FMS5"/>
<comment type="caution">
    <text evidence="2">The sequence shown here is derived from an EMBL/GenBank/DDBJ whole genome shotgun (WGS) entry which is preliminary data.</text>
</comment>
<accession>A0AA40FMS5</accession>
<evidence type="ECO:0000313" key="2">
    <source>
        <dbReference type="EMBL" id="KAK1121989.1"/>
    </source>
</evidence>
<feature type="compositionally biased region" description="Polar residues" evidence="1">
    <location>
        <begin position="56"/>
        <end position="65"/>
    </location>
</feature>
<reference evidence="2" key="1">
    <citation type="submission" date="2021-10" db="EMBL/GenBank/DDBJ databases">
        <title>Melipona bicolor Genome sequencing and assembly.</title>
        <authorList>
            <person name="Araujo N.S."/>
            <person name="Arias M.C."/>
        </authorList>
    </citation>
    <scope>NUCLEOTIDE SEQUENCE</scope>
    <source>
        <strain evidence="2">USP_2M_L1-L4_2017</strain>
        <tissue evidence="2">Whole body</tissue>
    </source>
</reference>
<name>A0AA40FMS5_9HYME</name>
<proteinExistence type="predicted"/>
<keyword evidence="3" id="KW-1185">Reference proteome</keyword>
<evidence type="ECO:0000256" key="1">
    <source>
        <dbReference type="SAM" id="MobiDB-lite"/>
    </source>
</evidence>
<organism evidence="2 3">
    <name type="scientific">Melipona bicolor</name>
    <dbReference type="NCBI Taxonomy" id="60889"/>
    <lineage>
        <taxon>Eukaryota</taxon>
        <taxon>Metazoa</taxon>
        <taxon>Ecdysozoa</taxon>
        <taxon>Arthropoda</taxon>
        <taxon>Hexapoda</taxon>
        <taxon>Insecta</taxon>
        <taxon>Pterygota</taxon>
        <taxon>Neoptera</taxon>
        <taxon>Endopterygota</taxon>
        <taxon>Hymenoptera</taxon>
        <taxon>Apocrita</taxon>
        <taxon>Aculeata</taxon>
        <taxon>Apoidea</taxon>
        <taxon>Anthophila</taxon>
        <taxon>Apidae</taxon>
        <taxon>Melipona</taxon>
    </lineage>
</organism>
<dbReference type="EMBL" id="JAHYIQ010000024">
    <property type="protein sequence ID" value="KAK1121989.1"/>
    <property type="molecule type" value="Genomic_DNA"/>
</dbReference>
<sequence>MYTPRSLVAALIGASSRPKETTQQTRLAFEEELEERATMWMERGVEVFAMTRIKTGRSSSTTKPETNWFRRLPRDSVTSSN</sequence>
<dbReference type="Proteomes" id="UP001177670">
    <property type="component" value="Unassembled WGS sequence"/>
</dbReference>
<feature type="region of interest" description="Disordered" evidence="1">
    <location>
        <begin position="56"/>
        <end position="81"/>
    </location>
</feature>
<evidence type="ECO:0000313" key="3">
    <source>
        <dbReference type="Proteomes" id="UP001177670"/>
    </source>
</evidence>
<protein>
    <submittedName>
        <fullName evidence="2">Uncharacterized protein</fullName>
    </submittedName>
</protein>
<gene>
    <name evidence="2" type="ORF">K0M31_009837</name>
</gene>